<dbReference type="InterPro" id="IPR016812">
    <property type="entry name" value="PPase_methylesterase_euk"/>
</dbReference>
<evidence type="ECO:0000313" key="11">
    <source>
        <dbReference type="Proteomes" id="UP000030686"/>
    </source>
</evidence>
<dbReference type="Pfam" id="PF12697">
    <property type="entry name" value="Abhydrolase_6"/>
    <property type="match status" value="1"/>
</dbReference>
<keyword evidence="11" id="KW-1185">Reference proteome</keyword>
<dbReference type="EMBL" id="HG792015">
    <property type="protein sequence ID" value="CDM27148.1"/>
    <property type="molecule type" value="Genomic_DNA"/>
</dbReference>
<gene>
    <name evidence="10" type="ORF">PROQFM164_S01g000957</name>
</gene>
<dbReference type="STRING" id="1365484.W6PSE6"/>
<evidence type="ECO:0000256" key="8">
    <source>
        <dbReference type="SAM" id="MobiDB-lite"/>
    </source>
</evidence>
<protein>
    <recommendedName>
        <fullName evidence="3">Protein phosphatase methylesterase 1</fullName>
        <ecNumber evidence="2">3.1.1.89</ecNumber>
    </recommendedName>
</protein>
<accession>W6PSE6</accession>
<organism evidence="10 11">
    <name type="scientific">Penicillium roqueforti (strain FM164)</name>
    <dbReference type="NCBI Taxonomy" id="1365484"/>
    <lineage>
        <taxon>Eukaryota</taxon>
        <taxon>Fungi</taxon>
        <taxon>Dikarya</taxon>
        <taxon>Ascomycota</taxon>
        <taxon>Pezizomycotina</taxon>
        <taxon>Eurotiomycetes</taxon>
        <taxon>Eurotiomycetidae</taxon>
        <taxon>Eurotiales</taxon>
        <taxon>Aspergillaceae</taxon>
        <taxon>Penicillium</taxon>
    </lineage>
</organism>
<dbReference type="GO" id="GO:0072330">
    <property type="term" value="P:monocarboxylic acid biosynthetic process"/>
    <property type="evidence" value="ECO:0007669"/>
    <property type="project" value="UniProtKB-ARBA"/>
</dbReference>
<comment type="similarity">
    <text evidence="1">Belongs to the AB hydrolase superfamily.</text>
</comment>
<feature type="region of interest" description="Disordered" evidence="8">
    <location>
        <begin position="1004"/>
        <end position="1023"/>
    </location>
</feature>
<evidence type="ECO:0000256" key="4">
    <source>
        <dbReference type="ARBA" id="ARBA00022487"/>
    </source>
</evidence>
<dbReference type="SUPFAM" id="SSF82199">
    <property type="entry name" value="SET domain"/>
    <property type="match status" value="1"/>
</dbReference>
<evidence type="ECO:0000256" key="7">
    <source>
        <dbReference type="ARBA" id="ARBA00049203"/>
    </source>
</evidence>
<dbReference type="EC" id="3.1.1.89" evidence="2"/>
<evidence type="ECO:0000259" key="9">
    <source>
        <dbReference type="PROSITE" id="PS50280"/>
    </source>
</evidence>
<evidence type="ECO:0000256" key="6">
    <source>
        <dbReference type="ARBA" id="ARBA00024741"/>
    </source>
</evidence>
<dbReference type="Gene3D" id="3.40.50.1820">
    <property type="entry name" value="alpha/beta hydrolase"/>
    <property type="match status" value="1"/>
</dbReference>
<dbReference type="PANTHER" id="PTHR14189:SF0">
    <property type="entry name" value="PROTEIN PHOSPHATASE METHYLESTERASE 1"/>
    <property type="match status" value="1"/>
</dbReference>
<evidence type="ECO:0000256" key="5">
    <source>
        <dbReference type="ARBA" id="ARBA00022801"/>
    </source>
</evidence>
<name>W6PSE6_PENRF</name>
<feature type="domain" description="SET" evidence="9">
    <location>
        <begin position="219"/>
        <end position="527"/>
    </location>
</feature>
<dbReference type="SUPFAM" id="SSF53474">
    <property type="entry name" value="alpha/beta-Hydrolases"/>
    <property type="match status" value="1"/>
</dbReference>
<proteinExistence type="inferred from homology"/>
<comment type="catalytic activity">
    <reaction evidence="7">
        <text>[phosphatase 2A protein]-C-terminal L-leucine methyl ester + H2O = [phosphatase 2A protein]-C-terminal L-leucine + methanol + H(+)</text>
        <dbReference type="Rhea" id="RHEA:48548"/>
        <dbReference type="Rhea" id="RHEA-COMP:12134"/>
        <dbReference type="Rhea" id="RHEA-COMP:12135"/>
        <dbReference type="ChEBI" id="CHEBI:15377"/>
        <dbReference type="ChEBI" id="CHEBI:15378"/>
        <dbReference type="ChEBI" id="CHEBI:17790"/>
        <dbReference type="ChEBI" id="CHEBI:90516"/>
        <dbReference type="ChEBI" id="CHEBI:90517"/>
        <dbReference type="EC" id="3.1.1.89"/>
    </reaction>
</comment>
<keyword evidence="5" id="KW-0378">Hydrolase</keyword>
<keyword evidence="4" id="KW-0719">Serine esterase</keyword>
<dbReference type="InterPro" id="IPR029058">
    <property type="entry name" value="AB_hydrolase_fold"/>
</dbReference>
<comment type="function">
    <text evidence="6">Demethylates proteins that have been reversibly carboxymethylated. Demethylates the phosphatase PP2A catalytic subunit.</text>
</comment>
<sequence length="1023" mass="113000">MSASELLQARNETTTRLYADPHNPHLHLERGIQYEKLGFPDLASADSYRALALLESVVDPDECEFHARRKIDPSQQAPKTVANESDDEDEDNSTVPITQEEYDAIIDQVYVLLVRSLVRCGCYRDAFEFGVRGLALLEKRSATASVAALNVQMDRVKEIYKSRNGSETENIDLDSIDPSVLPAQGFARRVLYPWNGHEPDRRSPETLKILNERLAVIAPKCEVRAVALPVLHASADDDSSGMDVSVQLGLFAKEDIAPDEIILRESSLLTATNRLHDDLCDACNAPLPELSAAEPPVACEGGCVDIIFCSQACHDTAQEVYHGAICGLEDGLDSIGKDVPDPKDKADYLYLLLLGRALAMSATQDKHPLDLPEMKYIWGDFHDLDIESVSAETEITPTTDDTATLPFSFQLNVLQPGRFLDEMGLDPYVALYRYDTWVLNTLFAKFRGTASGRLSTWDGGPELCAVHPLWCLANHSCDPNVTWEWSSEINFRVRRDDETAVWSRGLEMKELRPGGIAKDSEILNHYCDISLPVQKRREWASGALGGTCLCDRCVWEAGEVEYHNRRDAKLVRTSNDISQRSLTTTVTAVTRSVDPLQMSDLQKSFAKSKLAKFPPEAPMPESMSHSEDAWEDGSSASSLSSTGTMVPSPTRQLFARTGRRQSSQTSLTWTDFFDQELFLPEDVDNLHILHHVYLTPPTGSGPLFVMHHGAGSSGLSFATCAEEIRKILPKAGILSLDARSHGRTVVTTLDSEIDDGAPSTAAAAQVEASGNVELDLSLETLSRDLVHVIYQTQARMGWENLPDIVLVGHSLGGAVITDVAKRGELGQKLLAYAVFDVVEGSAMDALQSMEKYLSTRPTRFPSLLSGIEWHTRSRTIRNTTSARASVPSLLYEESEPSDPSRPWVWRTNLSATKPFWENWFVGLSRKFLDARGGKLLLLAGTDRLDKELMIGQMQGKYQLQVFPEAGHFVHEDQPAKTAQILADFYRRNDRSALVLPPKVADMQASAAMKKGTGAPGGSTAHQR</sequence>
<dbReference type="FunFam" id="3.40.50.1820:FF:000186">
    <property type="entry name" value="Protein phosphatase methylesterase 1"/>
    <property type="match status" value="1"/>
</dbReference>
<dbReference type="Proteomes" id="UP000030686">
    <property type="component" value="Unassembled WGS sequence"/>
</dbReference>
<dbReference type="PROSITE" id="PS50280">
    <property type="entry name" value="SET"/>
    <property type="match status" value="1"/>
</dbReference>
<evidence type="ECO:0000256" key="2">
    <source>
        <dbReference type="ARBA" id="ARBA00013111"/>
    </source>
</evidence>
<feature type="region of interest" description="Disordered" evidence="8">
    <location>
        <begin position="68"/>
        <end position="95"/>
    </location>
</feature>
<dbReference type="InterPro" id="IPR046341">
    <property type="entry name" value="SET_dom_sf"/>
</dbReference>
<dbReference type="AlphaFoldDB" id="W6PSE6"/>
<dbReference type="GO" id="GO:0017000">
    <property type="term" value="P:antibiotic biosynthetic process"/>
    <property type="evidence" value="ECO:0007669"/>
    <property type="project" value="UniProtKB-ARBA"/>
</dbReference>
<dbReference type="InterPro" id="IPR001214">
    <property type="entry name" value="SET_dom"/>
</dbReference>
<dbReference type="OrthoDB" id="438641at2759"/>
<dbReference type="Gene3D" id="2.170.270.10">
    <property type="entry name" value="SET domain"/>
    <property type="match status" value="1"/>
</dbReference>
<dbReference type="GO" id="GO:0051723">
    <property type="term" value="F:protein methylesterase activity"/>
    <property type="evidence" value="ECO:0007669"/>
    <property type="project" value="UniProtKB-EC"/>
</dbReference>
<evidence type="ECO:0000256" key="1">
    <source>
        <dbReference type="ARBA" id="ARBA00008645"/>
    </source>
</evidence>
<reference evidence="10" key="1">
    <citation type="journal article" date="2014" name="Nat. Commun.">
        <title>Multiple recent horizontal transfers of a large genomic region in cheese making fungi.</title>
        <authorList>
            <person name="Cheeseman K."/>
            <person name="Ropars J."/>
            <person name="Renault P."/>
            <person name="Dupont J."/>
            <person name="Gouzy J."/>
            <person name="Branca A."/>
            <person name="Abraham A.L."/>
            <person name="Ceppi M."/>
            <person name="Conseiller E."/>
            <person name="Debuchy R."/>
            <person name="Malagnac F."/>
            <person name="Goarin A."/>
            <person name="Silar P."/>
            <person name="Lacoste S."/>
            <person name="Sallet E."/>
            <person name="Bensimon A."/>
            <person name="Giraud T."/>
            <person name="Brygoo Y."/>
        </authorList>
    </citation>
    <scope>NUCLEOTIDE SEQUENCE [LARGE SCALE GENOMIC DNA]</scope>
    <source>
        <strain evidence="10">FM164</strain>
    </source>
</reference>
<evidence type="ECO:0000256" key="3">
    <source>
        <dbReference type="ARBA" id="ARBA00020672"/>
    </source>
</evidence>
<feature type="region of interest" description="Disordered" evidence="8">
    <location>
        <begin position="613"/>
        <end position="648"/>
    </location>
</feature>
<dbReference type="InterPro" id="IPR000073">
    <property type="entry name" value="AB_hydrolase_1"/>
</dbReference>
<evidence type="ECO:0000313" key="10">
    <source>
        <dbReference type="EMBL" id="CDM27148.1"/>
    </source>
</evidence>
<dbReference type="PANTHER" id="PTHR14189">
    <property type="entry name" value="PROTEIN PHOSPHATASE METHYLESTERASE-1 RELATED"/>
    <property type="match status" value="1"/>
</dbReference>